<dbReference type="GO" id="GO:0016758">
    <property type="term" value="F:hexosyltransferase activity"/>
    <property type="evidence" value="ECO:0007669"/>
    <property type="project" value="UniProtKB-UniRule"/>
</dbReference>
<comment type="catalytic activity">
    <reaction evidence="5 6">
        <text>alpha-maltose 1-phosphate + [(1-&gt;4)-alpha-D-glucosyl](n) = [(1-&gt;4)-alpha-D-glucosyl](n+2) + phosphate</text>
        <dbReference type="Rhea" id="RHEA:42692"/>
        <dbReference type="Rhea" id="RHEA-COMP:9584"/>
        <dbReference type="Rhea" id="RHEA-COMP:10183"/>
        <dbReference type="ChEBI" id="CHEBI:15444"/>
        <dbReference type="ChEBI" id="CHEBI:43474"/>
        <dbReference type="ChEBI" id="CHEBI:63576"/>
        <dbReference type="EC" id="2.4.99.16"/>
    </reaction>
</comment>
<evidence type="ECO:0000313" key="10">
    <source>
        <dbReference type="Proteomes" id="UP000076848"/>
    </source>
</evidence>
<evidence type="ECO:0000256" key="2">
    <source>
        <dbReference type="ARBA" id="ARBA00022676"/>
    </source>
</evidence>
<dbReference type="EMBL" id="FKIF01000007">
    <property type="protein sequence ID" value="SAI70845.1"/>
    <property type="molecule type" value="Genomic_DNA"/>
</dbReference>
<sequence length="1093" mass="121646">MTAAQPAPAVRPSYAAPGAWRICYVHAADIGAPDDDTAWNAVCARARAAGFDMLMCAPLWRLPEGGRSFAPLDADQCDPALQAGLSMEAALRKLVDAAARHGLDLALDLMVDRVAVDAVPGTLDPAWFRTQADDHDRDPRQPAAEWEVLRLRDGPPAPAFLHQWQDRLSRWIRCGVKGFRCLDPHHLGGEAWRQLLAPLRQEFSDARFFAWTPGLDPWQVQDLRQAGFDAVYSSLPWWNLRAPWLAQEDLRLRAVAPVIAMPEAPFEQADPRRFERAMWAAAVSGDGIMVMPRGDTQWDVAGQAVRWRAETPLRGTMRLAVGDRGYCTVLLRDGVRNGAAKEGAAHALLINPDDTGPARAGWSGAASLLPGALLHTLQDPGSALLPPGGFRLENTDGLPQPSEAHTRPATGRPDPRQTPRIAVEAVSPVIEHGALSPKCVVGETVRVQADIFVDGHDQLAAEIQWRATDETAWQVAPMRFVDNDRWQAEVLPRRNGPHEFRVVAWMDEWETYRTELRKKHAAGLRLELELREGAIKLREALLAGRQHHDEARNRVDAALAALAEAARAARADGESAGAGKDEPLVALSDAVQDSLVAIMLDLELARAMDAVAPRPFLYESPSPYPLWVDRRAAAFSSWYELFPRSQSATPGRHGTFDDVQARLPDVRAMGFDVLYFPPIHPIGRAHRKGPNNSLQAGENDPGSPYAIGSPDGGHDAIHPELGTLDDFLRLVQAAREHGMELALDFAIQCSPDHPWLAQRPEWFTRRADGTIRYAENPPKKYEDIVNVSFYRNTAKRARVLPLWRALRDVVLFWAEHGVRIFRVDNPHTKPLPFWEWMIADIHMRHPDVIFLSEAFTRPKMMYRLAKIGFTQSYTYFTWRNDKHEIAAYLEELAGEPVADFFRANFFVNTPDINPYYLQCGARSAFLARAALAALGAGSWGLYSGFELCEWQPVPGKEEYLDSEKYELRQRDWDAPGNIKAEIAQLNAIRQANPALWSQRGYRTVPNGNPHILSFMKATADGGSTLLAAINLDPYNVQHTGLQVPFDAPVRSGRDTVQAEDLLDGGAAVWHDGRSDIALHPGRPYRIWRLTAPD</sequence>
<dbReference type="Gene3D" id="2.60.40.1180">
    <property type="entry name" value="Golgi alpha-mannosidase II"/>
    <property type="match status" value="1"/>
</dbReference>
<dbReference type="GO" id="GO:0030979">
    <property type="term" value="P:alpha-glucan biosynthetic process"/>
    <property type="evidence" value="ECO:0007669"/>
    <property type="project" value="UniProtKB-UniRule"/>
</dbReference>
<protein>
    <recommendedName>
        <fullName evidence="6">Alpha-1,4-glucan:maltose-1-phosphate maltosyltransferase</fullName>
        <shortName evidence="6">GMPMT</shortName>
        <ecNumber evidence="6">2.4.99.16</ecNumber>
    </recommendedName>
    <alternativeName>
        <fullName evidence="6">(1-&gt;4)-alpha-D-glucan:maltose-1-phosphate alpha-D-maltosyltransferase</fullName>
    </alternativeName>
</protein>
<dbReference type="CDD" id="cd11344">
    <property type="entry name" value="AmyAc_GlgE_like"/>
    <property type="match status" value="1"/>
</dbReference>
<dbReference type="STRING" id="288768.SAMEA3906486_03200"/>
<feature type="region of interest" description="Disordered" evidence="7">
    <location>
        <begin position="686"/>
        <end position="712"/>
    </location>
</feature>
<dbReference type="HAMAP" id="MF_02124">
    <property type="entry name" value="GlgE"/>
    <property type="match status" value="1"/>
</dbReference>
<organism evidence="9 10">
    <name type="scientific">Bordetella ansorpii</name>
    <dbReference type="NCBI Taxonomy" id="288768"/>
    <lineage>
        <taxon>Bacteria</taxon>
        <taxon>Pseudomonadati</taxon>
        <taxon>Pseudomonadota</taxon>
        <taxon>Betaproteobacteria</taxon>
        <taxon>Burkholderiales</taxon>
        <taxon>Alcaligenaceae</taxon>
        <taxon>Bordetella</taxon>
    </lineage>
</organism>
<evidence type="ECO:0000256" key="4">
    <source>
        <dbReference type="ARBA" id="ARBA00023277"/>
    </source>
</evidence>
<feature type="site" description="Transition state stabilizer" evidence="6">
    <location>
        <position position="911"/>
    </location>
</feature>
<dbReference type="InterPro" id="IPR013783">
    <property type="entry name" value="Ig-like_fold"/>
</dbReference>
<dbReference type="InterPro" id="IPR021828">
    <property type="entry name" value="GlgE_dom_N/S"/>
</dbReference>
<dbReference type="InterPro" id="IPR017853">
    <property type="entry name" value="GH"/>
</dbReference>
<keyword evidence="10" id="KW-1185">Reference proteome</keyword>
<dbReference type="GO" id="GO:0004553">
    <property type="term" value="F:hydrolase activity, hydrolyzing O-glycosyl compounds"/>
    <property type="evidence" value="ECO:0007669"/>
    <property type="project" value="InterPro"/>
</dbReference>
<name>A0A157SKC1_9BORD</name>
<evidence type="ECO:0000256" key="7">
    <source>
        <dbReference type="SAM" id="MobiDB-lite"/>
    </source>
</evidence>
<feature type="active site" description="Proton donor" evidence="6">
    <location>
        <position position="853"/>
    </location>
</feature>
<feature type="binding site" evidence="6">
    <location>
        <position position="783"/>
    </location>
    <ligand>
        <name>alpha-maltose 1-phosphate</name>
        <dbReference type="ChEBI" id="CHEBI:63576"/>
    </ligand>
</feature>
<evidence type="ECO:0000313" key="9">
    <source>
        <dbReference type="EMBL" id="SAI70845.1"/>
    </source>
</evidence>
<evidence type="ECO:0000256" key="1">
    <source>
        <dbReference type="ARBA" id="ARBA00011738"/>
    </source>
</evidence>
<dbReference type="InterPro" id="IPR013780">
    <property type="entry name" value="Glyco_hydro_b"/>
</dbReference>
<dbReference type="Proteomes" id="UP000076848">
    <property type="component" value="Unassembled WGS sequence"/>
</dbReference>
<dbReference type="EC" id="2.4.99.16" evidence="6"/>
<dbReference type="Pfam" id="PF11896">
    <property type="entry name" value="GlgE_dom_N_S"/>
    <property type="match status" value="1"/>
</dbReference>
<evidence type="ECO:0000256" key="5">
    <source>
        <dbReference type="ARBA" id="ARBA00048735"/>
    </source>
</evidence>
<feature type="binding site" evidence="6">
    <location>
        <position position="688"/>
    </location>
    <ligand>
        <name>alpha-maltose 1-phosphate</name>
        <dbReference type="ChEBI" id="CHEBI:63576"/>
    </ligand>
</feature>
<comment type="function">
    <text evidence="6">Maltosyltransferase that uses maltose 1-phosphate (M1P) as the sugar donor to elongate linear or branched alpha-(1-&gt;4)-glucans. Is involved in a branched alpha-glucan biosynthetic pathway from trehalose, together with TreS, Mak and GlgB.</text>
</comment>
<gene>
    <name evidence="9" type="primary">glgE2</name>
    <name evidence="6" type="synonym">glgE</name>
    <name evidence="9" type="ORF">SAMEA3906486_03200</name>
</gene>
<dbReference type="Gene3D" id="2.60.40.10">
    <property type="entry name" value="Immunoglobulins"/>
    <property type="match status" value="1"/>
</dbReference>
<feature type="domain" description="Glycosyl hydrolase family 13 catalytic" evidence="8">
    <location>
        <begin position="640"/>
        <end position="989"/>
    </location>
</feature>
<comment type="subunit">
    <text evidence="1 6">Homodimer.</text>
</comment>
<keyword evidence="4 6" id="KW-0119">Carbohydrate metabolism</keyword>
<evidence type="ECO:0000259" key="8">
    <source>
        <dbReference type="SMART" id="SM00642"/>
    </source>
</evidence>
<dbReference type="SUPFAM" id="SSF51445">
    <property type="entry name" value="(Trans)glycosidases"/>
    <property type="match status" value="2"/>
</dbReference>
<dbReference type="PANTHER" id="PTHR47786">
    <property type="entry name" value="ALPHA-1,4-GLUCAN:MALTOSE-1-PHOSPHATE MALTOSYLTRANSFERASE"/>
    <property type="match status" value="1"/>
</dbReference>
<dbReference type="RefSeq" id="WP_066128961.1">
    <property type="nucleotide sequence ID" value="NZ_FKIF01000007.1"/>
</dbReference>
<feature type="binding site" evidence="6">
    <location>
        <position position="748"/>
    </location>
    <ligand>
        <name>alpha-maltose 1-phosphate</name>
        <dbReference type="ChEBI" id="CHEBI:63576"/>
    </ligand>
</feature>
<accession>A0A157SKC1</accession>
<feature type="binding site" evidence="6">
    <location>
        <position position="825"/>
    </location>
    <ligand>
        <name>alpha-maltose 1-phosphate</name>
        <dbReference type="ChEBI" id="CHEBI:63576"/>
    </ligand>
</feature>
<dbReference type="SMART" id="SM00642">
    <property type="entry name" value="Aamy"/>
    <property type="match status" value="1"/>
</dbReference>
<dbReference type="Gene3D" id="3.20.20.80">
    <property type="entry name" value="Glycosidases"/>
    <property type="match status" value="2"/>
</dbReference>
<evidence type="ECO:0000256" key="6">
    <source>
        <dbReference type="HAMAP-Rule" id="MF_02124"/>
    </source>
</evidence>
<dbReference type="InterPro" id="IPR049171">
    <property type="entry name" value="GLGE_C"/>
</dbReference>
<evidence type="ECO:0000256" key="3">
    <source>
        <dbReference type="ARBA" id="ARBA00022679"/>
    </source>
</evidence>
<dbReference type="PANTHER" id="PTHR47786:SF2">
    <property type="entry name" value="GLYCOSYL HYDROLASE FAMILY 13 CATALYTIC DOMAIN-CONTAINING PROTEIN"/>
    <property type="match status" value="1"/>
</dbReference>
<dbReference type="Gene3D" id="1.20.58.80">
    <property type="entry name" value="Phosphotransferase system, lactose/cellobiose-type IIA subunit"/>
    <property type="match status" value="1"/>
</dbReference>
<dbReference type="InterPro" id="IPR026585">
    <property type="entry name" value="GlgE"/>
</dbReference>
<dbReference type="AlphaFoldDB" id="A0A157SKC1"/>
<keyword evidence="3 6" id="KW-0808">Transferase</keyword>
<feature type="region of interest" description="Disordered" evidence="7">
    <location>
        <begin position="388"/>
        <end position="417"/>
    </location>
</feature>
<reference evidence="9 10" key="1">
    <citation type="submission" date="2016-04" db="EMBL/GenBank/DDBJ databases">
        <authorList>
            <consortium name="Pathogen Informatics"/>
        </authorList>
    </citation>
    <scope>NUCLEOTIDE SEQUENCE [LARGE SCALE GENOMIC DNA]</scope>
    <source>
        <strain evidence="9 10">H050680373</strain>
    </source>
</reference>
<feature type="active site" description="Nucleophile" evidence="6">
    <location>
        <position position="824"/>
    </location>
</feature>
<feature type="binding site" evidence="6">
    <location>
        <begin position="964"/>
        <end position="965"/>
    </location>
    <ligand>
        <name>alpha-maltose 1-phosphate</name>
        <dbReference type="ChEBI" id="CHEBI:63576"/>
    </ligand>
</feature>
<dbReference type="InterPro" id="IPR006047">
    <property type="entry name" value="GH13_cat_dom"/>
</dbReference>
<proteinExistence type="inferred from homology"/>
<dbReference type="Pfam" id="PF21702">
    <property type="entry name" value="GLGE_C"/>
    <property type="match status" value="1"/>
</dbReference>
<keyword evidence="2 6" id="KW-0328">Glycosyltransferase</keyword>
<comment type="similarity">
    <text evidence="6">Belongs to the glycosyl hydrolase 13 family. GlgE subfamily.</text>
</comment>